<comment type="caution">
    <text evidence="4">The sequence shown here is derived from an EMBL/GenBank/DDBJ whole genome shotgun (WGS) entry which is preliminary data.</text>
</comment>
<reference evidence="4 5" key="1">
    <citation type="journal article" date="2018" name="BMC Genomics">
        <title>The genome of Naegleria lovaniensis, the basis for a comparative approach to unravel pathogenicity factors of the human pathogenic amoeba N. fowleri.</title>
        <authorList>
            <person name="Liechti N."/>
            <person name="Schurch N."/>
            <person name="Bruggmann R."/>
            <person name="Wittwer M."/>
        </authorList>
    </citation>
    <scope>NUCLEOTIDE SEQUENCE [LARGE SCALE GENOMIC DNA]</scope>
    <source>
        <strain evidence="4 5">ATCC 30569</strain>
    </source>
</reference>
<feature type="compositionally biased region" description="Polar residues" evidence="3">
    <location>
        <begin position="29"/>
        <end position="56"/>
    </location>
</feature>
<feature type="compositionally biased region" description="Polar residues" evidence="3">
    <location>
        <begin position="1"/>
        <end position="18"/>
    </location>
</feature>
<evidence type="ECO:0000313" key="5">
    <source>
        <dbReference type="Proteomes" id="UP000816034"/>
    </source>
</evidence>
<proteinExistence type="predicted"/>
<dbReference type="SUPFAM" id="SSF55073">
    <property type="entry name" value="Nucleotide cyclase"/>
    <property type="match status" value="1"/>
</dbReference>
<keyword evidence="1" id="KW-0547">Nucleotide-binding</keyword>
<dbReference type="AlphaFoldDB" id="A0AA88GU04"/>
<dbReference type="PANTHER" id="PTHR16305">
    <property type="entry name" value="TESTICULAR SOLUBLE ADENYLYL CYCLASE"/>
    <property type="match status" value="1"/>
</dbReference>
<accession>A0AA88GU04</accession>
<dbReference type="GO" id="GO:0005737">
    <property type="term" value="C:cytoplasm"/>
    <property type="evidence" value="ECO:0007669"/>
    <property type="project" value="TreeGrafter"/>
</dbReference>
<dbReference type="RefSeq" id="XP_044549737.1">
    <property type="nucleotide sequence ID" value="XM_044692360.1"/>
</dbReference>
<dbReference type="Gene3D" id="3.30.70.1230">
    <property type="entry name" value="Nucleotide cyclase"/>
    <property type="match status" value="1"/>
</dbReference>
<dbReference type="EMBL" id="PYSW02000017">
    <property type="protein sequence ID" value="KAG2385744.1"/>
    <property type="molecule type" value="Genomic_DNA"/>
</dbReference>
<name>A0AA88GU04_NAELO</name>
<dbReference type="SUPFAM" id="SSF52540">
    <property type="entry name" value="P-loop containing nucleoside triphosphate hydrolases"/>
    <property type="match status" value="1"/>
</dbReference>
<gene>
    <name evidence="4" type="ORF">C9374_002893</name>
</gene>
<dbReference type="InterPro" id="IPR027417">
    <property type="entry name" value="P-loop_NTPase"/>
</dbReference>
<evidence type="ECO:0000256" key="3">
    <source>
        <dbReference type="SAM" id="MobiDB-lite"/>
    </source>
</evidence>
<dbReference type="InterPro" id="IPR029787">
    <property type="entry name" value="Nucleotide_cyclase"/>
</dbReference>
<evidence type="ECO:0000313" key="4">
    <source>
        <dbReference type="EMBL" id="KAG2385744.1"/>
    </source>
</evidence>
<dbReference type="GO" id="GO:0005524">
    <property type="term" value="F:ATP binding"/>
    <property type="evidence" value="ECO:0007669"/>
    <property type="project" value="UniProtKB-KW"/>
</dbReference>
<sequence length="1032" mass="117802">MKQQQQYEPNSHVATQSLHQEHPGKESPLPQTLQVCSQPMNDSSVVPSNKGESSTKVLDDKAYRENCPLSEFTHDEACILLVKINGIHDLVDSLMSNDQLHNSTNEPRDDSTERWNRGATLSSHNSALHHNNNIFSHVTPTQPKNSLVQHHTSHLESSRRSQQVQHVCKSISNIYTVLISIIYSLGGDLERFDPEELVCQFHSPQIDPTRSINESLLSAIECGLRIQKTDLSKTFKSLQNRKLEVRCIVTFGPVKAYHVGGHKNRWFRLFTGSAFNEANEKIQQCKAGQVVFTRSVYNRVKQSVLTVGDKELSTKGVVVADMVKKEVAQSGVQNITFHASFGRIIKMFIPPLLSKATTDEERIDYMPDLVCSLKIGQNNLMTSPEDSDLQLTGRHELVRIVHQAMGKYDQKELCKMFEDTQHTITVIFSFAIGKMKEYETLFDMLNEIAQQVDTIGIGISFGYCLRIANFGSEIRRDFGLFGRVANTSLQLMRESYSNYESYILCEPQVAELVFHNYEKEIITINDEKYVKLLKSLRNNDVTASVTGENAEQISLNFSISGLRKEHETNVRTSRQLFMEEVDTMISQLISLKGCEVNKSIEKNKVIVIKGEKGLGKTYVLRKILEKWKNKIVCLTNNSKFCLAKPCSLFHENLKMIVTEFFLRQLGIDLDYTCFDAVYSTLSSDQKQQVVSSVIKNDQEFETLAKYCFLLNPILGIHFRTSEAVDSLDESTTIRKASQLVSKILLRGWKHLGYSNQEPWLLFCDDIHLYDPYSRGVLEYLFKFAHTEGMSPGLLFITMNLTQEVVPSLHDDAIMMELQSIHSNEEDSLNELQQWCEVSTLTLELPSLSKEMVENCIFEMTTSEDCYSYLTPNCEGVEACLTQFIFEKTEGNALSISLLLLFLNDMKLLRVNDKNMLDFDRSFSVSQLHLPQTHSEYYSRQLQQLVHEKQLVLEVAALNGGYFDLKTIVKGATCLDSTITPERIRAVLCELVHTHGILEVVEQFRFQQCRNRHEETFYTFKNRGLQTYLKDVL</sequence>
<evidence type="ECO:0000256" key="1">
    <source>
        <dbReference type="ARBA" id="ARBA00022741"/>
    </source>
</evidence>
<dbReference type="PANTHER" id="PTHR16305:SF28">
    <property type="entry name" value="GUANYLATE CYCLASE DOMAIN-CONTAINING PROTEIN"/>
    <property type="match status" value="1"/>
</dbReference>
<dbReference type="GeneID" id="68095348"/>
<organism evidence="4 5">
    <name type="scientific">Naegleria lovaniensis</name>
    <name type="common">Amoeba</name>
    <dbReference type="NCBI Taxonomy" id="51637"/>
    <lineage>
        <taxon>Eukaryota</taxon>
        <taxon>Discoba</taxon>
        <taxon>Heterolobosea</taxon>
        <taxon>Tetramitia</taxon>
        <taxon>Eutetramitia</taxon>
        <taxon>Vahlkampfiidae</taxon>
        <taxon>Naegleria</taxon>
    </lineage>
</organism>
<protein>
    <submittedName>
        <fullName evidence="4">Uncharacterized protein</fullName>
    </submittedName>
</protein>
<dbReference type="Proteomes" id="UP000816034">
    <property type="component" value="Unassembled WGS sequence"/>
</dbReference>
<keyword evidence="5" id="KW-1185">Reference proteome</keyword>
<dbReference type="GO" id="GO:0004016">
    <property type="term" value="F:adenylate cyclase activity"/>
    <property type="evidence" value="ECO:0007669"/>
    <property type="project" value="TreeGrafter"/>
</dbReference>
<feature type="region of interest" description="Disordered" evidence="3">
    <location>
        <begin position="1"/>
        <end position="57"/>
    </location>
</feature>
<keyword evidence="2" id="KW-0067">ATP-binding</keyword>
<evidence type="ECO:0000256" key="2">
    <source>
        <dbReference type="ARBA" id="ARBA00022840"/>
    </source>
</evidence>